<dbReference type="RefSeq" id="WP_126642531.1">
    <property type="nucleotide sequence ID" value="NZ_BIFH01000042.1"/>
</dbReference>
<name>A0A401Z1U3_9ACTN</name>
<dbReference type="CDD" id="cd16282">
    <property type="entry name" value="metallo-hydrolase-like_MBL-fold"/>
    <property type="match status" value="1"/>
</dbReference>
<proteinExistence type="predicted"/>
<dbReference type="Proteomes" id="UP000286931">
    <property type="component" value="Unassembled WGS sequence"/>
</dbReference>
<evidence type="ECO:0000313" key="2">
    <source>
        <dbReference type="EMBL" id="GCE00853.1"/>
    </source>
</evidence>
<dbReference type="EMBL" id="BIFH01000042">
    <property type="protein sequence ID" value="GCE00853.1"/>
    <property type="molecule type" value="Genomic_DNA"/>
</dbReference>
<dbReference type="Gene3D" id="3.60.15.10">
    <property type="entry name" value="Ribonuclease Z/Hydroxyacylglutathione hydrolase-like"/>
    <property type="match status" value="1"/>
</dbReference>
<dbReference type="InterPro" id="IPR036866">
    <property type="entry name" value="RibonucZ/Hydroxyglut_hydro"/>
</dbReference>
<dbReference type="PANTHER" id="PTHR42951:SF4">
    <property type="entry name" value="ACYL-COENZYME A THIOESTERASE MBLAC2"/>
    <property type="match status" value="1"/>
</dbReference>
<keyword evidence="2" id="KW-0378">Hydrolase</keyword>
<dbReference type="GO" id="GO:0016787">
    <property type="term" value="F:hydrolase activity"/>
    <property type="evidence" value="ECO:0007669"/>
    <property type="project" value="UniProtKB-KW"/>
</dbReference>
<dbReference type="AlphaFoldDB" id="A0A401Z1U3"/>
<organism evidence="2 3">
    <name type="scientific">Embleya hyalina</name>
    <dbReference type="NCBI Taxonomy" id="516124"/>
    <lineage>
        <taxon>Bacteria</taxon>
        <taxon>Bacillati</taxon>
        <taxon>Actinomycetota</taxon>
        <taxon>Actinomycetes</taxon>
        <taxon>Kitasatosporales</taxon>
        <taxon>Streptomycetaceae</taxon>
        <taxon>Embleya</taxon>
    </lineage>
</organism>
<evidence type="ECO:0000259" key="1">
    <source>
        <dbReference type="SMART" id="SM00849"/>
    </source>
</evidence>
<keyword evidence="3" id="KW-1185">Reference proteome</keyword>
<evidence type="ECO:0000313" key="3">
    <source>
        <dbReference type="Proteomes" id="UP000286931"/>
    </source>
</evidence>
<dbReference type="Pfam" id="PF00753">
    <property type="entry name" value="Lactamase_B"/>
    <property type="match status" value="1"/>
</dbReference>
<protein>
    <submittedName>
        <fullName evidence="2">MBL fold metallo-hydrolase</fullName>
    </submittedName>
</protein>
<dbReference type="InterPro" id="IPR050855">
    <property type="entry name" value="NDM-1-like"/>
</dbReference>
<gene>
    <name evidence="2" type="ORF">EHYA_08579</name>
</gene>
<comment type="caution">
    <text evidence="2">The sequence shown here is derived from an EMBL/GenBank/DDBJ whole genome shotgun (WGS) entry which is preliminary data.</text>
</comment>
<sequence>MSLGELHEVAHEVWAWIQPDGTWWLNNAGLVATSTGDVLIDTCANEERTSAMLEAMAEVRPNSRLRWAVNTHAHGDHTFGNSLLPHDVALIGHENMRRDLERDILLDNCPPFWTPTPDWGNVTKRLPNLVVHGRLDIVGDDSGVEVHSPGYPAHTTGDLVTWVPRRSVLFAGDLIFAGLTPLLLMGSVSGARRALEWIEGFGAEVVVPGHGPILTGDEIAAHIDAHRRYYDFVDASGRAASKAGATPLEAAESLDLGEFAHWPDSERIVLNLHRWCADAEGREVDYGKAFDDAIAYNDGPMHTSVMERQQ</sequence>
<feature type="domain" description="Metallo-beta-lactamase" evidence="1">
    <location>
        <begin position="25"/>
        <end position="210"/>
    </location>
</feature>
<dbReference type="SUPFAM" id="SSF56281">
    <property type="entry name" value="Metallo-hydrolase/oxidoreductase"/>
    <property type="match status" value="1"/>
</dbReference>
<dbReference type="InterPro" id="IPR001279">
    <property type="entry name" value="Metallo-B-lactamas"/>
</dbReference>
<dbReference type="OrthoDB" id="420651at2"/>
<dbReference type="PANTHER" id="PTHR42951">
    <property type="entry name" value="METALLO-BETA-LACTAMASE DOMAIN-CONTAINING"/>
    <property type="match status" value="1"/>
</dbReference>
<accession>A0A401Z1U3</accession>
<reference evidence="2 3" key="1">
    <citation type="submission" date="2018-12" db="EMBL/GenBank/DDBJ databases">
        <title>Draft genome sequence of Embleya hyalina NBRC 13850T.</title>
        <authorList>
            <person name="Komaki H."/>
            <person name="Hosoyama A."/>
            <person name="Kimura A."/>
            <person name="Ichikawa N."/>
            <person name="Tamura T."/>
        </authorList>
    </citation>
    <scope>NUCLEOTIDE SEQUENCE [LARGE SCALE GENOMIC DNA]</scope>
    <source>
        <strain evidence="2 3">NBRC 13850</strain>
    </source>
</reference>
<dbReference type="SMART" id="SM00849">
    <property type="entry name" value="Lactamase_B"/>
    <property type="match status" value="1"/>
</dbReference>